<organism evidence="3 4">
    <name type="scientific">Komagataeibacter diospyri</name>
    <dbReference type="NCBI Taxonomy" id="1932662"/>
    <lineage>
        <taxon>Bacteria</taxon>
        <taxon>Pseudomonadati</taxon>
        <taxon>Pseudomonadota</taxon>
        <taxon>Alphaproteobacteria</taxon>
        <taxon>Acetobacterales</taxon>
        <taxon>Acetobacteraceae</taxon>
        <taxon>Komagataeibacter</taxon>
    </lineage>
</organism>
<feature type="region of interest" description="Disordered" evidence="1">
    <location>
        <begin position="264"/>
        <end position="314"/>
    </location>
</feature>
<evidence type="ECO:0000313" key="4">
    <source>
        <dbReference type="Proteomes" id="UP000315095"/>
    </source>
</evidence>
<keyword evidence="2" id="KW-0732">Signal</keyword>
<dbReference type="AlphaFoldDB" id="A0A4P5NMF3"/>
<dbReference type="Proteomes" id="UP000315095">
    <property type="component" value="Unassembled WGS sequence"/>
</dbReference>
<feature type="chain" id="PRO_5020908245" description="Lipoprotein" evidence="2">
    <location>
        <begin position="18"/>
        <end position="314"/>
    </location>
</feature>
<evidence type="ECO:0000256" key="1">
    <source>
        <dbReference type="SAM" id="MobiDB-lite"/>
    </source>
</evidence>
<feature type="compositionally biased region" description="Low complexity" evidence="1">
    <location>
        <begin position="264"/>
        <end position="307"/>
    </location>
</feature>
<proteinExistence type="predicted"/>
<reference evidence="4" key="1">
    <citation type="submission" date="2017-01" db="EMBL/GenBank/DDBJ databases">
        <title>Komagataeibacter sp. MSKU9 whole genome sequencing project.</title>
        <authorList>
            <person name="Matsutani M."/>
            <person name="Naloka K."/>
            <person name="Theeragool G."/>
            <person name="Yakushi T."/>
            <person name="Matsushita K."/>
        </authorList>
    </citation>
    <scope>NUCLEOTIDE SEQUENCE [LARGE SCALE GENOMIC DNA]</scope>
    <source>
        <strain evidence="4">MSKU9</strain>
    </source>
</reference>
<evidence type="ECO:0008006" key="5">
    <source>
        <dbReference type="Google" id="ProtNLM"/>
    </source>
</evidence>
<dbReference type="PROSITE" id="PS51257">
    <property type="entry name" value="PROKAR_LIPOPROTEIN"/>
    <property type="match status" value="1"/>
</dbReference>
<sequence length="314" mass="32951">MKLFKTIMPIVPLCVLAACSNPQRPVPFAIEPGGTLSATTYHDFAVMAAKQKPDLTIPKKQDIKAYPEPSWVYEFSSDFKPHAAPLQIGTFTAEAGNPRAQEVADHLPKALYEKINSKHGVFPSVSLTPVPDAYVLTGCVTRVQKGDTIGYQSWNKSPATQVEAVVTRNNVVLGSIQVNAVQANPSMHGIGGLIVTAIASGVQGTRSQFVAQNMNSIFRHVAKGQMTGFETEQGDGTLDNSLHHEPDARFLFAKPDEIVQLDDGATSATGGATGTNAAPPATVIPASTPAATPAATPTAGTPVAANTSATTAQH</sequence>
<name>A0A4P5NMF3_9PROT</name>
<feature type="signal peptide" evidence="2">
    <location>
        <begin position="1"/>
        <end position="17"/>
    </location>
</feature>
<protein>
    <recommendedName>
        <fullName evidence="5">Lipoprotein</fullName>
    </recommendedName>
</protein>
<dbReference type="EMBL" id="BDLU01000024">
    <property type="protein sequence ID" value="GCE82553.1"/>
    <property type="molecule type" value="Genomic_DNA"/>
</dbReference>
<keyword evidence="4" id="KW-1185">Reference proteome</keyword>
<comment type="caution">
    <text evidence="3">The sequence shown here is derived from an EMBL/GenBank/DDBJ whole genome shotgun (WGS) entry which is preliminary data.</text>
</comment>
<evidence type="ECO:0000313" key="3">
    <source>
        <dbReference type="EMBL" id="GCE82553.1"/>
    </source>
</evidence>
<dbReference type="RefSeq" id="WP_227002353.1">
    <property type="nucleotide sequence ID" value="NZ_BDLU01000024.1"/>
</dbReference>
<evidence type="ECO:0000256" key="2">
    <source>
        <dbReference type="SAM" id="SignalP"/>
    </source>
</evidence>
<accession>A0A4P5NMF3</accession>
<gene>
    <name evidence="3" type="ORF">MSKU9_0694</name>
</gene>